<protein>
    <submittedName>
        <fullName evidence="2">UPS1 protein</fullName>
    </submittedName>
</protein>
<reference evidence="3" key="1">
    <citation type="journal article" date="2015" name="J. Biotechnol.">
        <title>The structure of the Cyberlindnera jadinii genome and its relation to Candida utilis analyzed by the occurrence of single nucleotide polymorphisms.</title>
        <authorList>
            <person name="Rupp O."/>
            <person name="Brinkrolf K."/>
            <person name="Buerth C."/>
            <person name="Kunigo M."/>
            <person name="Schneider J."/>
            <person name="Jaenicke S."/>
            <person name="Goesmann A."/>
            <person name="Puehler A."/>
            <person name="Jaeger K.-E."/>
            <person name="Ernst J.F."/>
        </authorList>
    </citation>
    <scope>NUCLEOTIDE SEQUENCE [LARGE SCALE GENOMIC DNA]</scope>
    <source>
        <strain evidence="3">ATCC 18201 / CBS 1600 / BCRC 20928 / JCM 3617 / NBRC 0987 / NRRL Y-1542</strain>
    </source>
</reference>
<feature type="domain" description="PRELI/MSF1" evidence="1">
    <location>
        <begin position="1"/>
        <end position="172"/>
    </location>
</feature>
<dbReference type="EMBL" id="CDQK01000004">
    <property type="protein sequence ID" value="CEP23361.1"/>
    <property type="molecule type" value="Genomic_DNA"/>
</dbReference>
<dbReference type="PANTHER" id="PTHR11158">
    <property type="entry name" value="MSF1/PX19 RELATED"/>
    <property type="match status" value="1"/>
</dbReference>
<dbReference type="InterPro" id="IPR006797">
    <property type="entry name" value="PRELI/MSF1_dom"/>
</dbReference>
<proteinExistence type="predicted"/>
<dbReference type="Proteomes" id="UP000038830">
    <property type="component" value="Unassembled WGS sequence"/>
</dbReference>
<dbReference type="AlphaFoldDB" id="A0A0H5C5T8"/>
<gene>
    <name evidence="2" type="primary">UPS1</name>
    <name evidence="2" type="ORF">BN1211_3927</name>
</gene>
<organism evidence="2 3">
    <name type="scientific">Cyberlindnera jadinii (strain ATCC 18201 / CBS 1600 / BCRC 20928 / JCM 3617 / NBRC 0987 / NRRL Y-1542)</name>
    <name type="common">Torula yeast</name>
    <name type="synonym">Candida utilis</name>
    <dbReference type="NCBI Taxonomy" id="983966"/>
    <lineage>
        <taxon>Eukaryota</taxon>
        <taxon>Fungi</taxon>
        <taxon>Dikarya</taxon>
        <taxon>Ascomycota</taxon>
        <taxon>Saccharomycotina</taxon>
        <taxon>Saccharomycetes</taxon>
        <taxon>Phaffomycetales</taxon>
        <taxon>Phaffomycetaceae</taxon>
        <taxon>Cyberlindnera</taxon>
    </lineage>
</organism>
<evidence type="ECO:0000313" key="3">
    <source>
        <dbReference type="Proteomes" id="UP000038830"/>
    </source>
</evidence>
<evidence type="ECO:0000313" key="2">
    <source>
        <dbReference type="EMBL" id="CEP23361.1"/>
    </source>
</evidence>
<name>A0A0H5C5T8_CYBJN</name>
<sequence>MVLWFKTVHDYDFNFETATLAFFNKYPNPYASHVESVDTVDRQVIDGKLHTTRLIRKRGKLPRWVKPFLGKISHSWIVEKTVLDPQTKEMTAYQRNLDHTRIIRVEEYTTFRYEEPENMTRVSYRVKFSSGFKGFGVKNRIEAWSHSRFQENIKNTRLGMAYVMQQCKEGQRKKAEQITGQL</sequence>
<dbReference type="PROSITE" id="PS50904">
    <property type="entry name" value="PRELI_MSF1"/>
    <property type="match status" value="1"/>
</dbReference>
<evidence type="ECO:0000259" key="1">
    <source>
        <dbReference type="PROSITE" id="PS50904"/>
    </source>
</evidence>
<dbReference type="Pfam" id="PF04707">
    <property type="entry name" value="PRELI"/>
    <property type="match status" value="1"/>
</dbReference>
<accession>A0A0H5C5T8</accession>
<dbReference type="InterPro" id="IPR037365">
    <property type="entry name" value="Slowmo/Ups"/>
</dbReference>
<dbReference type="GO" id="GO:0005758">
    <property type="term" value="C:mitochondrial intermembrane space"/>
    <property type="evidence" value="ECO:0007669"/>
    <property type="project" value="InterPro"/>
</dbReference>